<dbReference type="PROSITE" id="PS51462">
    <property type="entry name" value="NUDIX"/>
    <property type="match status" value="1"/>
</dbReference>
<evidence type="ECO:0000256" key="3">
    <source>
        <dbReference type="ARBA" id="ARBA00022457"/>
    </source>
</evidence>
<dbReference type="GO" id="GO:0016853">
    <property type="term" value="F:isomerase activity"/>
    <property type="evidence" value="ECO:0007669"/>
    <property type="project" value="UniProtKB-KW"/>
</dbReference>
<keyword evidence="7" id="KW-0378">Hydrolase</keyword>
<comment type="catalytic activity">
    <reaction evidence="10">
        <text>8-oxo-dGTP + H2O = 8-oxo-dGMP + diphosphate + H(+)</text>
        <dbReference type="Rhea" id="RHEA:31575"/>
        <dbReference type="ChEBI" id="CHEBI:15377"/>
        <dbReference type="ChEBI" id="CHEBI:15378"/>
        <dbReference type="ChEBI" id="CHEBI:33019"/>
        <dbReference type="ChEBI" id="CHEBI:63224"/>
        <dbReference type="ChEBI" id="CHEBI:77896"/>
        <dbReference type="EC" id="3.6.1.55"/>
    </reaction>
</comment>
<accession>A0A561F1R3</accession>
<evidence type="ECO:0000256" key="1">
    <source>
        <dbReference type="ARBA" id="ARBA00001946"/>
    </source>
</evidence>
<keyword evidence="13" id="KW-0413">Isomerase</keyword>
<keyword evidence="3" id="KW-0515">Mutator protein</keyword>
<keyword evidence="9" id="KW-0234">DNA repair</keyword>
<dbReference type="PROSITE" id="PS00893">
    <property type="entry name" value="NUDIX_BOX"/>
    <property type="match status" value="1"/>
</dbReference>
<keyword evidence="8" id="KW-0460">Magnesium</keyword>
<evidence type="ECO:0000313" key="13">
    <source>
        <dbReference type="EMBL" id="TWE21762.1"/>
    </source>
</evidence>
<organism evidence="13 14">
    <name type="scientific">Kitasatospora atroaurantiaca</name>
    <dbReference type="NCBI Taxonomy" id="285545"/>
    <lineage>
        <taxon>Bacteria</taxon>
        <taxon>Bacillati</taxon>
        <taxon>Actinomycetota</taxon>
        <taxon>Actinomycetes</taxon>
        <taxon>Kitasatosporales</taxon>
        <taxon>Streptomycetaceae</taxon>
        <taxon>Kitasatospora</taxon>
    </lineage>
</organism>
<evidence type="ECO:0000256" key="11">
    <source>
        <dbReference type="ARBA" id="ARBA00038905"/>
    </source>
</evidence>
<dbReference type="AlphaFoldDB" id="A0A561F1R3"/>
<dbReference type="PANTHER" id="PTHR47707">
    <property type="entry name" value="8-OXO-DGTP DIPHOSPHATASE"/>
    <property type="match status" value="1"/>
</dbReference>
<evidence type="ECO:0000256" key="10">
    <source>
        <dbReference type="ARBA" id="ARBA00035861"/>
    </source>
</evidence>
<evidence type="ECO:0000313" key="14">
    <source>
        <dbReference type="Proteomes" id="UP000318416"/>
    </source>
</evidence>
<evidence type="ECO:0000256" key="7">
    <source>
        <dbReference type="ARBA" id="ARBA00022801"/>
    </source>
</evidence>
<dbReference type="GO" id="GO:0008413">
    <property type="term" value="F:8-oxo-7,8-dihydroguanosine triphosphate pyrophosphatase activity"/>
    <property type="evidence" value="ECO:0007669"/>
    <property type="project" value="TreeGrafter"/>
</dbReference>
<protein>
    <recommendedName>
        <fullName evidence="11">8-oxo-dGTP diphosphatase</fullName>
        <ecNumber evidence="11">3.6.1.55</ecNumber>
    </recommendedName>
</protein>
<evidence type="ECO:0000256" key="8">
    <source>
        <dbReference type="ARBA" id="ARBA00022842"/>
    </source>
</evidence>
<evidence type="ECO:0000259" key="12">
    <source>
        <dbReference type="PROSITE" id="PS51462"/>
    </source>
</evidence>
<comment type="similarity">
    <text evidence="2">Belongs to the Nudix hydrolase family.</text>
</comment>
<comment type="cofactor">
    <cofactor evidence="1">
        <name>Mg(2+)</name>
        <dbReference type="ChEBI" id="CHEBI:18420"/>
    </cofactor>
</comment>
<comment type="caution">
    <text evidence="13">The sequence shown here is derived from an EMBL/GenBank/DDBJ whole genome shotgun (WGS) entry which is preliminary data.</text>
</comment>
<dbReference type="Gene3D" id="3.90.79.10">
    <property type="entry name" value="Nucleoside Triphosphate Pyrophosphohydrolase"/>
    <property type="match status" value="1"/>
</dbReference>
<dbReference type="RefSeq" id="WP_246193071.1">
    <property type="nucleotide sequence ID" value="NZ_BAAABR010000078.1"/>
</dbReference>
<keyword evidence="14" id="KW-1185">Reference proteome</keyword>
<dbReference type="InterPro" id="IPR015797">
    <property type="entry name" value="NUDIX_hydrolase-like_dom_sf"/>
</dbReference>
<evidence type="ECO:0000256" key="6">
    <source>
        <dbReference type="ARBA" id="ARBA00022763"/>
    </source>
</evidence>
<dbReference type="GO" id="GO:0035539">
    <property type="term" value="F:8-oxo-7,8-dihydrodeoxyguanosine triphosphate pyrophosphatase activity"/>
    <property type="evidence" value="ECO:0007669"/>
    <property type="project" value="UniProtKB-EC"/>
</dbReference>
<dbReference type="InterPro" id="IPR047127">
    <property type="entry name" value="MutT-like"/>
</dbReference>
<dbReference type="SUPFAM" id="SSF55811">
    <property type="entry name" value="Nudix"/>
    <property type="match status" value="1"/>
</dbReference>
<name>A0A561F1R3_9ACTN</name>
<feature type="domain" description="Nudix hydrolase" evidence="12">
    <location>
        <begin position="29"/>
        <end position="157"/>
    </location>
</feature>
<dbReference type="Proteomes" id="UP000318416">
    <property type="component" value="Unassembled WGS sequence"/>
</dbReference>
<keyword evidence="4" id="KW-0235">DNA replication</keyword>
<evidence type="ECO:0000256" key="4">
    <source>
        <dbReference type="ARBA" id="ARBA00022705"/>
    </source>
</evidence>
<dbReference type="GO" id="GO:0046872">
    <property type="term" value="F:metal ion binding"/>
    <property type="evidence" value="ECO:0007669"/>
    <property type="project" value="UniProtKB-KW"/>
</dbReference>
<dbReference type="EMBL" id="VIVR01000001">
    <property type="protein sequence ID" value="TWE21762.1"/>
    <property type="molecule type" value="Genomic_DNA"/>
</dbReference>
<dbReference type="PANTHER" id="PTHR47707:SF1">
    <property type="entry name" value="NUDIX HYDROLASE FAMILY PROTEIN"/>
    <property type="match status" value="1"/>
</dbReference>
<dbReference type="InterPro" id="IPR020084">
    <property type="entry name" value="NUDIX_hydrolase_CS"/>
</dbReference>
<gene>
    <name evidence="13" type="ORF">FB465_6977</name>
</gene>
<proteinExistence type="inferred from homology"/>
<dbReference type="EC" id="3.6.1.55" evidence="11"/>
<sequence>MTEETVDYVDADDRPVTRGPRGLAARLGLYYRVSATVCTDRGGRVLVYRRPSRAAVFPGHYDVLVGGSVRAGETYAQAAARELAEELGIRPTLREIFRTRHASPAGPCWLTVHQAEAGEPLQTDPREIAWCSFLAPELALAGALQPFVPAGRQALDRLLGRPA</sequence>
<keyword evidence="6" id="KW-0227">DNA damage</keyword>
<evidence type="ECO:0000256" key="9">
    <source>
        <dbReference type="ARBA" id="ARBA00023204"/>
    </source>
</evidence>
<evidence type="ECO:0000256" key="5">
    <source>
        <dbReference type="ARBA" id="ARBA00022723"/>
    </source>
</evidence>
<keyword evidence="5" id="KW-0479">Metal-binding</keyword>
<dbReference type="GO" id="GO:0044716">
    <property type="term" value="F:8-oxo-GDP phosphatase activity"/>
    <property type="evidence" value="ECO:0007669"/>
    <property type="project" value="TreeGrafter"/>
</dbReference>
<dbReference type="GO" id="GO:0006260">
    <property type="term" value="P:DNA replication"/>
    <property type="evidence" value="ECO:0007669"/>
    <property type="project" value="UniProtKB-KW"/>
</dbReference>
<dbReference type="InterPro" id="IPR000086">
    <property type="entry name" value="NUDIX_hydrolase_dom"/>
</dbReference>
<reference evidence="13 14" key="1">
    <citation type="submission" date="2019-06" db="EMBL/GenBank/DDBJ databases">
        <title>Sequencing the genomes of 1000 actinobacteria strains.</title>
        <authorList>
            <person name="Klenk H.-P."/>
        </authorList>
    </citation>
    <scope>NUCLEOTIDE SEQUENCE [LARGE SCALE GENOMIC DNA]</scope>
    <source>
        <strain evidence="13 14">DSM 41649</strain>
    </source>
</reference>
<dbReference type="Pfam" id="PF00293">
    <property type="entry name" value="NUDIX"/>
    <property type="match status" value="1"/>
</dbReference>
<dbReference type="GO" id="GO:0006281">
    <property type="term" value="P:DNA repair"/>
    <property type="evidence" value="ECO:0007669"/>
    <property type="project" value="UniProtKB-KW"/>
</dbReference>
<evidence type="ECO:0000256" key="2">
    <source>
        <dbReference type="ARBA" id="ARBA00005582"/>
    </source>
</evidence>
<dbReference type="GO" id="GO:0044715">
    <property type="term" value="F:8-oxo-dGDP phosphatase activity"/>
    <property type="evidence" value="ECO:0007669"/>
    <property type="project" value="TreeGrafter"/>
</dbReference>